<gene>
    <name evidence="1" type="ORF">OESDEN_17332</name>
</gene>
<evidence type="ECO:0000313" key="1">
    <source>
        <dbReference type="EMBL" id="KHJ82973.1"/>
    </source>
</evidence>
<sequence>MTRTELVNACKTNKMMLLRRQRQRGQIRGQNLLRL</sequence>
<dbReference type="EMBL" id="KN576052">
    <property type="protein sequence ID" value="KHJ82973.1"/>
    <property type="molecule type" value="Genomic_DNA"/>
</dbReference>
<reference evidence="1 2" key="1">
    <citation type="submission" date="2014-03" db="EMBL/GenBank/DDBJ databases">
        <title>Draft genome of the hookworm Oesophagostomum dentatum.</title>
        <authorList>
            <person name="Mitreva M."/>
        </authorList>
    </citation>
    <scope>NUCLEOTIDE SEQUENCE [LARGE SCALE GENOMIC DNA]</scope>
    <source>
        <strain evidence="1 2">OD-Hann</strain>
    </source>
</reference>
<organism evidence="1 2">
    <name type="scientific">Oesophagostomum dentatum</name>
    <name type="common">Nodular worm</name>
    <dbReference type="NCBI Taxonomy" id="61180"/>
    <lineage>
        <taxon>Eukaryota</taxon>
        <taxon>Metazoa</taxon>
        <taxon>Ecdysozoa</taxon>
        <taxon>Nematoda</taxon>
        <taxon>Chromadorea</taxon>
        <taxon>Rhabditida</taxon>
        <taxon>Rhabditina</taxon>
        <taxon>Rhabditomorpha</taxon>
        <taxon>Strongyloidea</taxon>
        <taxon>Strongylidae</taxon>
        <taxon>Oesophagostomum</taxon>
    </lineage>
</organism>
<name>A0A0B1SCD5_OESDE</name>
<evidence type="ECO:0000313" key="2">
    <source>
        <dbReference type="Proteomes" id="UP000053660"/>
    </source>
</evidence>
<protein>
    <submittedName>
        <fullName evidence="1">Uncharacterized protein</fullName>
    </submittedName>
</protein>
<proteinExistence type="predicted"/>
<dbReference type="Proteomes" id="UP000053660">
    <property type="component" value="Unassembled WGS sequence"/>
</dbReference>
<keyword evidence="2" id="KW-1185">Reference proteome</keyword>
<accession>A0A0B1SCD5</accession>
<dbReference type="AlphaFoldDB" id="A0A0B1SCD5"/>